<protein>
    <recommendedName>
        <fullName evidence="3">ADP-ribose 1''-phosphate phosphatase</fullName>
        <ecNumber evidence="2">3.1.3.84</ecNumber>
    </recommendedName>
</protein>
<evidence type="ECO:0000313" key="6">
    <source>
        <dbReference type="EMBL" id="SCU98130.1"/>
    </source>
</evidence>
<reference evidence="7" key="1">
    <citation type="submission" date="2016-03" db="EMBL/GenBank/DDBJ databases">
        <authorList>
            <person name="Devillers H."/>
        </authorList>
    </citation>
    <scope>NUCLEOTIDE SEQUENCE [LARGE SCALE GENOMIC DNA]</scope>
</reference>
<evidence type="ECO:0000256" key="2">
    <source>
        <dbReference type="ARBA" id="ARBA00012983"/>
    </source>
</evidence>
<evidence type="ECO:0000256" key="1">
    <source>
        <dbReference type="ARBA" id="ARBA00006575"/>
    </source>
</evidence>
<dbReference type="Proteomes" id="UP000191024">
    <property type="component" value="Chromosome F"/>
</dbReference>
<dbReference type="OrthoDB" id="2155246at2759"/>
<dbReference type="InterPro" id="IPR050892">
    <property type="entry name" value="ADP-ribose_metab_enzymes"/>
</dbReference>
<comment type="similarity">
    <text evidence="1">Belongs to the POA1 family.</text>
</comment>
<gene>
    <name evidence="6" type="ORF">LAMI_0F13168G</name>
</gene>
<evidence type="ECO:0000313" key="7">
    <source>
        <dbReference type="Proteomes" id="UP000191024"/>
    </source>
</evidence>
<sequence>MVAANIKYVTGNCLSSAIDYPRILIHSCNCDGSWGGGIAYQLAKKYPQAEEVYVDACRKLSSELLGRFMLIPTTDSQLLIGCLFTASFGGRQPSGNNILQNTKLALMDMQRKVKEDYKPVDEIDRYIDACWVKAKSGSVIESYNLEMPKINSGIFGVPWDKTEAVLAQFFDLNFKVYML</sequence>
<organism evidence="6 7">
    <name type="scientific">Lachancea mirantina</name>
    <dbReference type="NCBI Taxonomy" id="1230905"/>
    <lineage>
        <taxon>Eukaryota</taxon>
        <taxon>Fungi</taxon>
        <taxon>Dikarya</taxon>
        <taxon>Ascomycota</taxon>
        <taxon>Saccharomycotina</taxon>
        <taxon>Saccharomycetes</taxon>
        <taxon>Saccharomycetales</taxon>
        <taxon>Saccharomycetaceae</taxon>
        <taxon>Lachancea</taxon>
    </lineage>
</organism>
<keyword evidence="7" id="KW-1185">Reference proteome</keyword>
<dbReference type="InterPro" id="IPR043472">
    <property type="entry name" value="Macro_dom-like"/>
</dbReference>
<comment type="catalytic activity">
    <reaction evidence="4">
        <text>ADP-alpha-D-ribose 1''-phosphate + H2O = ADP-D-ribose + phosphate</text>
        <dbReference type="Rhea" id="RHEA:25029"/>
        <dbReference type="ChEBI" id="CHEBI:15377"/>
        <dbReference type="ChEBI" id="CHEBI:43474"/>
        <dbReference type="ChEBI" id="CHEBI:57967"/>
        <dbReference type="ChEBI" id="CHEBI:58753"/>
        <dbReference type="EC" id="3.1.3.84"/>
    </reaction>
</comment>
<dbReference type="Pfam" id="PF01661">
    <property type="entry name" value="Macro"/>
    <property type="match status" value="1"/>
</dbReference>
<evidence type="ECO:0000256" key="3">
    <source>
        <dbReference type="ARBA" id="ARBA00019744"/>
    </source>
</evidence>
<dbReference type="AlphaFoldDB" id="A0A1G4K391"/>
<accession>A0A1G4K391</accession>
<dbReference type="STRING" id="1230905.A0A1G4K391"/>
<dbReference type="CDD" id="cd02901">
    <property type="entry name" value="Macro_Poa1p-like"/>
    <property type="match status" value="1"/>
</dbReference>
<dbReference type="SUPFAM" id="SSF52949">
    <property type="entry name" value="Macro domain-like"/>
    <property type="match status" value="1"/>
</dbReference>
<dbReference type="EMBL" id="LT598467">
    <property type="protein sequence ID" value="SCU98130.1"/>
    <property type="molecule type" value="Genomic_DNA"/>
</dbReference>
<dbReference type="SMART" id="SM00506">
    <property type="entry name" value="A1pp"/>
    <property type="match status" value="1"/>
</dbReference>
<dbReference type="PANTHER" id="PTHR12521">
    <property type="entry name" value="PROTEIN C6ORF130"/>
    <property type="match status" value="1"/>
</dbReference>
<evidence type="ECO:0000256" key="4">
    <source>
        <dbReference type="ARBA" id="ARBA00034427"/>
    </source>
</evidence>
<proteinExistence type="inferred from homology"/>
<dbReference type="EC" id="3.1.3.84" evidence="2"/>
<dbReference type="PROSITE" id="PS51154">
    <property type="entry name" value="MACRO"/>
    <property type="match status" value="1"/>
</dbReference>
<name>A0A1G4K391_9SACH</name>
<feature type="domain" description="Macro" evidence="5">
    <location>
        <begin position="1"/>
        <end position="179"/>
    </location>
</feature>
<dbReference type="InterPro" id="IPR002589">
    <property type="entry name" value="Macro_dom"/>
</dbReference>
<dbReference type="Gene3D" id="3.40.220.10">
    <property type="entry name" value="Leucine Aminopeptidase, subunit E, domain 1"/>
    <property type="match status" value="1"/>
</dbReference>
<dbReference type="GO" id="GO:0140291">
    <property type="term" value="P:peptidyl-glutamate ADP-deribosylation"/>
    <property type="evidence" value="ECO:0007669"/>
    <property type="project" value="TreeGrafter"/>
</dbReference>
<dbReference type="PANTHER" id="PTHR12521:SF0">
    <property type="entry name" value="ADP-RIBOSE GLYCOHYDROLASE OARD1"/>
    <property type="match status" value="1"/>
</dbReference>
<evidence type="ECO:0000259" key="5">
    <source>
        <dbReference type="PROSITE" id="PS51154"/>
    </source>
</evidence>